<keyword evidence="5" id="KW-0808">Transferase</keyword>
<dbReference type="EMBL" id="JBHMEP010000004">
    <property type="protein sequence ID" value="MFB9136279.1"/>
    <property type="molecule type" value="Genomic_DNA"/>
</dbReference>
<evidence type="ECO:0000313" key="15">
    <source>
        <dbReference type="EMBL" id="MFB9136279.1"/>
    </source>
</evidence>
<feature type="active site" description="Phosphocysteine intermediate; for EIIB activity" evidence="11">
    <location>
        <position position="455"/>
    </location>
</feature>
<name>A0ABV5HPW7_9VIBR</name>
<keyword evidence="10 12" id="KW-0472">Membrane</keyword>
<dbReference type="CDD" id="cd00212">
    <property type="entry name" value="PTS_IIB_glc"/>
    <property type="match status" value="1"/>
</dbReference>
<feature type="transmembrane region" description="Helical" evidence="12">
    <location>
        <begin position="167"/>
        <end position="187"/>
    </location>
</feature>
<evidence type="ECO:0000256" key="7">
    <source>
        <dbReference type="ARBA" id="ARBA00022692"/>
    </source>
</evidence>
<evidence type="ECO:0000256" key="8">
    <source>
        <dbReference type="ARBA" id="ARBA00022777"/>
    </source>
</evidence>
<gene>
    <name evidence="15" type="ORF">ACFFUV_14995</name>
</gene>
<dbReference type="PROSITE" id="PS51103">
    <property type="entry name" value="PTS_EIIC_TYPE_1"/>
    <property type="match status" value="1"/>
</dbReference>
<proteinExistence type="predicted"/>
<feature type="transmembrane region" description="Helical" evidence="12">
    <location>
        <begin position="282"/>
        <end position="300"/>
    </location>
</feature>
<dbReference type="InterPro" id="IPR018113">
    <property type="entry name" value="PTrfase_EIIB_Cys"/>
</dbReference>
<evidence type="ECO:0000256" key="1">
    <source>
        <dbReference type="ARBA" id="ARBA00004651"/>
    </source>
</evidence>
<reference evidence="15 16" key="1">
    <citation type="submission" date="2024-09" db="EMBL/GenBank/DDBJ databases">
        <authorList>
            <person name="Sun Q."/>
            <person name="Mori K."/>
        </authorList>
    </citation>
    <scope>NUCLEOTIDE SEQUENCE [LARGE SCALE GENOMIC DNA]</scope>
    <source>
        <strain evidence="15 16">CECT 8064</strain>
    </source>
</reference>
<keyword evidence="9 12" id="KW-1133">Transmembrane helix</keyword>
<evidence type="ECO:0000256" key="5">
    <source>
        <dbReference type="ARBA" id="ARBA00022679"/>
    </source>
</evidence>
<evidence type="ECO:0000256" key="12">
    <source>
        <dbReference type="SAM" id="Phobius"/>
    </source>
</evidence>
<evidence type="ECO:0000259" key="13">
    <source>
        <dbReference type="PROSITE" id="PS51098"/>
    </source>
</evidence>
<keyword evidence="8" id="KW-0418">Kinase</keyword>
<evidence type="ECO:0000256" key="10">
    <source>
        <dbReference type="ARBA" id="ARBA00023136"/>
    </source>
</evidence>
<organism evidence="15 16">
    <name type="scientific">Vibrio olivae</name>
    <dbReference type="NCBI Taxonomy" id="1243002"/>
    <lineage>
        <taxon>Bacteria</taxon>
        <taxon>Pseudomonadati</taxon>
        <taxon>Pseudomonadota</taxon>
        <taxon>Gammaproteobacteria</taxon>
        <taxon>Vibrionales</taxon>
        <taxon>Vibrionaceae</taxon>
        <taxon>Vibrio</taxon>
    </lineage>
</organism>
<feature type="transmembrane region" description="Helical" evidence="12">
    <location>
        <begin position="365"/>
        <end position="382"/>
    </location>
</feature>
<dbReference type="InterPro" id="IPR003352">
    <property type="entry name" value="PTS_EIIC"/>
</dbReference>
<evidence type="ECO:0000256" key="2">
    <source>
        <dbReference type="ARBA" id="ARBA00022448"/>
    </source>
</evidence>
<feature type="transmembrane region" description="Helical" evidence="12">
    <location>
        <begin position="388"/>
        <end position="410"/>
    </location>
</feature>
<evidence type="ECO:0000259" key="14">
    <source>
        <dbReference type="PROSITE" id="PS51103"/>
    </source>
</evidence>
<evidence type="ECO:0000256" key="9">
    <source>
        <dbReference type="ARBA" id="ARBA00022989"/>
    </source>
</evidence>
<feature type="domain" description="PTS EIIC type-1" evidence="14">
    <location>
        <begin position="20"/>
        <end position="422"/>
    </location>
</feature>
<keyword evidence="7 12" id="KW-0812">Transmembrane</keyword>
<dbReference type="RefSeq" id="WP_390194360.1">
    <property type="nucleotide sequence ID" value="NZ_JBHMEP010000004.1"/>
</dbReference>
<dbReference type="PROSITE" id="PS01035">
    <property type="entry name" value="PTS_EIIB_TYPE_1_CYS"/>
    <property type="match status" value="1"/>
</dbReference>
<feature type="domain" description="PTS EIIB type-1" evidence="13">
    <location>
        <begin position="433"/>
        <end position="508"/>
    </location>
</feature>
<sequence>MSTQSTVSPSSGLSSFANIKRGVSKLSTVGRALMLPISILPAAGLLLAFGDKLGIPLMVGAGEIIFGNLPLLFAVGAAVGLTKESGVAGLAAVIAVLVMNMTMGVSSGVTPEMAQAGGAYTSVLGIPTLQTGVFGGLIAGILAASMYNRFYTIQLPAFLGFFAGKRFVPIVTAFSAFIIGILLPYIWTYIQLGIDGLSNIVNGENQALSTFIFGFTERALIPTGLHHIWYPSFWFSFGEYTTQAGSTINGDQVIWFKMLAEGVKDFDSSTYHGVGKFMQGEFPLMLFALPAACLAMYHEAKTKNRKYAAGILFSAGLTCFLTGITEPVEFTFIFISPLLYLFNAVCAGLDYMLMYLLDAHLAKSFSAGFIDYVTLGIMPSFNGFETNYLSAVIVGIPMAVVYYFTFRYVIRKHNLQTPGRTDEDKEELNLSDEQLTTFVIDFLGGRENLTSVTACITRLRLEVKDTNLINKKGLEDVGAMGVINVGSHGVQVVFGAKAQFLADRINQN</sequence>
<dbReference type="InterPro" id="IPR050429">
    <property type="entry name" value="PTS_Glucose_EIICBA"/>
</dbReference>
<dbReference type="PROSITE" id="PS51098">
    <property type="entry name" value="PTS_EIIB_TYPE_1"/>
    <property type="match status" value="1"/>
</dbReference>
<keyword evidence="4" id="KW-0762">Sugar transport</keyword>
<feature type="transmembrane region" description="Helical" evidence="12">
    <location>
        <begin position="87"/>
        <end position="109"/>
    </location>
</feature>
<accession>A0ABV5HPW7</accession>
<dbReference type="NCBIfam" id="TIGR00826">
    <property type="entry name" value="EIIB_glc"/>
    <property type="match status" value="1"/>
</dbReference>
<feature type="transmembrane region" description="Helical" evidence="12">
    <location>
        <begin position="307"/>
        <end position="324"/>
    </location>
</feature>
<feature type="transmembrane region" description="Helical" evidence="12">
    <location>
        <begin position="330"/>
        <end position="353"/>
    </location>
</feature>
<protein>
    <submittedName>
        <fullName evidence="15">PTS transporter subunit EIIC</fullName>
    </submittedName>
</protein>
<dbReference type="InterPro" id="IPR036878">
    <property type="entry name" value="Glu_permease_IIB"/>
</dbReference>
<dbReference type="Pfam" id="PF00367">
    <property type="entry name" value="PTS_EIIB"/>
    <property type="match status" value="1"/>
</dbReference>
<evidence type="ECO:0000256" key="6">
    <source>
        <dbReference type="ARBA" id="ARBA00022683"/>
    </source>
</evidence>
<evidence type="ECO:0000313" key="16">
    <source>
        <dbReference type="Proteomes" id="UP001589645"/>
    </source>
</evidence>
<keyword evidence="16" id="KW-1185">Reference proteome</keyword>
<evidence type="ECO:0000256" key="4">
    <source>
        <dbReference type="ARBA" id="ARBA00022597"/>
    </source>
</evidence>
<evidence type="ECO:0000256" key="11">
    <source>
        <dbReference type="PROSITE-ProRule" id="PRU00421"/>
    </source>
</evidence>
<dbReference type="PANTHER" id="PTHR30009:SF20">
    <property type="entry name" value="PTS SYSTEM GLUCOSE-SPECIFIC EIICB COMPONENT-RELATED"/>
    <property type="match status" value="1"/>
</dbReference>
<keyword evidence="6" id="KW-0598">Phosphotransferase system</keyword>
<dbReference type="PANTHER" id="PTHR30009">
    <property type="entry name" value="CYTOCHROME C-TYPE SYNTHESIS PROTEIN AND PTS TRANSMEMBRANE COMPONENT"/>
    <property type="match status" value="1"/>
</dbReference>
<evidence type="ECO:0000256" key="3">
    <source>
        <dbReference type="ARBA" id="ARBA00022475"/>
    </source>
</evidence>
<dbReference type="Proteomes" id="UP001589645">
    <property type="component" value="Unassembled WGS sequence"/>
</dbReference>
<dbReference type="InterPro" id="IPR001996">
    <property type="entry name" value="PTS_IIB_1"/>
</dbReference>
<feature type="transmembrane region" description="Helical" evidence="12">
    <location>
        <begin position="129"/>
        <end position="147"/>
    </location>
</feature>
<dbReference type="InterPro" id="IPR013013">
    <property type="entry name" value="PTS_EIIC_1"/>
</dbReference>
<dbReference type="SUPFAM" id="SSF55604">
    <property type="entry name" value="Glucose permease domain IIB"/>
    <property type="match status" value="1"/>
</dbReference>
<comment type="caution">
    <text evidence="15">The sequence shown here is derived from an EMBL/GenBank/DDBJ whole genome shotgun (WGS) entry which is preliminary data.</text>
</comment>
<keyword evidence="2" id="KW-0813">Transport</keyword>
<feature type="transmembrane region" description="Helical" evidence="12">
    <location>
        <begin position="55"/>
        <end position="75"/>
    </location>
</feature>
<dbReference type="Gene3D" id="3.30.1360.60">
    <property type="entry name" value="Glucose permease domain IIB"/>
    <property type="match status" value="1"/>
</dbReference>
<comment type="subcellular location">
    <subcellularLocation>
        <location evidence="1">Cell membrane</location>
        <topology evidence="1">Multi-pass membrane protein</topology>
    </subcellularLocation>
</comment>
<dbReference type="Pfam" id="PF02378">
    <property type="entry name" value="PTS_EIIC"/>
    <property type="match status" value="1"/>
</dbReference>
<keyword evidence="3" id="KW-1003">Cell membrane</keyword>
<feature type="transmembrane region" description="Helical" evidence="12">
    <location>
        <begin position="29"/>
        <end position="49"/>
    </location>
</feature>